<dbReference type="SUPFAM" id="SSF57756">
    <property type="entry name" value="Retrovirus zinc finger-like domains"/>
    <property type="match status" value="1"/>
</dbReference>
<dbReference type="GO" id="GO:0008270">
    <property type="term" value="F:zinc ion binding"/>
    <property type="evidence" value="ECO:0007669"/>
    <property type="project" value="InterPro"/>
</dbReference>
<evidence type="ECO:0000259" key="1">
    <source>
        <dbReference type="Pfam" id="PF02023"/>
    </source>
</evidence>
<dbReference type="Pfam" id="PF02023">
    <property type="entry name" value="SCAN"/>
    <property type="match status" value="1"/>
</dbReference>
<dbReference type="Proteomes" id="UP000192220">
    <property type="component" value="Unplaced"/>
</dbReference>
<dbReference type="SUPFAM" id="SSF47353">
    <property type="entry name" value="Retrovirus capsid dimerization domain-like"/>
    <property type="match status" value="1"/>
</dbReference>
<reference evidence="3" key="1">
    <citation type="submission" date="2025-08" db="UniProtKB">
        <authorList>
            <consortium name="RefSeq"/>
        </authorList>
    </citation>
    <scope>IDENTIFICATION</scope>
</reference>
<dbReference type="GeneID" id="106526898"/>
<dbReference type="InterPro" id="IPR003309">
    <property type="entry name" value="SCAN_dom"/>
</dbReference>
<keyword evidence="2" id="KW-1185">Reference proteome</keyword>
<feature type="domain" description="SCAN box" evidence="1">
    <location>
        <begin position="3"/>
        <end position="65"/>
    </location>
</feature>
<evidence type="ECO:0000313" key="2">
    <source>
        <dbReference type="Proteomes" id="UP000192220"/>
    </source>
</evidence>
<gene>
    <name evidence="3" type="primary">LOC106526898</name>
</gene>
<proteinExistence type="predicted"/>
<dbReference type="PANTHER" id="PTHR46888">
    <property type="entry name" value="ZINC KNUCKLE DOMAINCONTAINING PROTEIN-RELATED"/>
    <property type="match status" value="1"/>
</dbReference>
<dbReference type="RefSeq" id="XP_013877073.1">
    <property type="nucleotide sequence ID" value="XM_014021619.1"/>
</dbReference>
<dbReference type="PANTHER" id="PTHR46888:SF13">
    <property type="entry name" value="RIBONUCLEASE H"/>
    <property type="match status" value="1"/>
</dbReference>
<protein>
    <submittedName>
        <fullName evidence="3">Uncharacterized protein LOC106526898</fullName>
    </submittedName>
</protein>
<dbReference type="InterPro" id="IPR036875">
    <property type="entry name" value="Znf_CCHC_sf"/>
</dbReference>
<dbReference type="Gene3D" id="4.10.60.10">
    <property type="entry name" value="Zinc finger, CCHC-type"/>
    <property type="match status" value="1"/>
</dbReference>
<dbReference type="InterPro" id="IPR038269">
    <property type="entry name" value="SCAN_sf"/>
</dbReference>
<name>A0A2I4CAQ5_AUSLI</name>
<dbReference type="GO" id="GO:0003676">
    <property type="term" value="F:nucleic acid binding"/>
    <property type="evidence" value="ECO:0007669"/>
    <property type="project" value="InterPro"/>
</dbReference>
<evidence type="ECO:0000313" key="3">
    <source>
        <dbReference type="RefSeq" id="XP_013877073.1"/>
    </source>
</evidence>
<sequence>MWDLRTHFDSWCSSAGVKTFEELRELIILEQFKNSVSDAISAYIGERNVKTVAEAAALADDYSLTHLAGRNAGSLGLRESLPRKSVFENRRDRFSREANKVCNFCHKQGHWKNDCFALKARTKNCGVTPVLCATSVKQKVEGFVGVKPGLESYLPFITEGFVSLVGSKDKLRVRILRDTGAFDSFIVASTLPFSDVTYVGSNIPVQDMGMNVLSVPRHKITLLCDLFQGEVSVGVRPALPVDGVAMILGNDIAGSRVWADVPPPAKVTNVPLTYVAPWDVSHNDLLEEQKSDSTLTSLMDGVCASDEAYTLEIRHIKGRDNVVADALSRAC</sequence>
<dbReference type="AlphaFoldDB" id="A0A2I4CAQ5"/>
<organism evidence="2 3">
    <name type="scientific">Austrofundulus limnaeus</name>
    <name type="common">Annual killifish</name>
    <dbReference type="NCBI Taxonomy" id="52670"/>
    <lineage>
        <taxon>Eukaryota</taxon>
        <taxon>Metazoa</taxon>
        <taxon>Chordata</taxon>
        <taxon>Craniata</taxon>
        <taxon>Vertebrata</taxon>
        <taxon>Euteleostomi</taxon>
        <taxon>Actinopterygii</taxon>
        <taxon>Neopterygii</taxon>
        <taxon>Teleostei</taxon>
        <taxon>Neoteleostei</taxon>
        <taxon>Acanthomorphata</taxon>
        <taxon>Ovalentaria</taxon>
        <taxon>Atherinomorphae</taxon>
        <taxon>Cyprinodontiformes</taxon>
        <taxon>Rivulidae</taxon>
        <taxon>Austrofundulus</taxon>
    </lineage>
</organism>
<dbReference type="KEGG" id="alim:106526898"/>
<dbReference type="Gene3D" id="1.10.4020.10">
    <property type="entry name" value="DNA breaking-rejoining enzymes"/>
    <property type="match status" value="1"/>
</dbReference>
<dbReference type="InParanoid" id="A0A2I4CAQ5"/>
<accession>A0A2I4CAQ5</accession>
<dbReference type="STRING" id="52670.A0A2I4CAQ5"/>
<dbReference type="OrthoDB" id="8959203at2759"/>